<dbReference type="EMBL" id="SJZF01000035">
    <property type="protein sequence ID" value="TFU25082.1"/>
    <property type="molecule type" value="Genomic_DNA"/>
</dbReference>
<sequence>MVNPGLTPLAQAEGQGEVLLLRQAQELGFPVKGTWVVGLWEEFAHLNNLAERIGRLFQGVFGVRIDEERLLLAAEEAKRAVRESYLLPERAEAFLEALGGRGPFLVRRAGEGVYHPAQTPREALFALKRLWAEAFRVEAILERYPALLPPPPALTVLVQEVTTLPPPEGGLLEDPFLSLDLSQALGQKVVAYTWEGALLRIESARGG</sequence>
<dbReference type="RefSeq" id="WP_135261074.1">
    <property type="nucleotide sequence ID" value="NZ_SJZF01000035.1"/>
</dbReference>
<evidence type="ECO:0008006" key="3">
    <source>
        <dbReference type="Google" id="ProtNLM"/>
    </source>
</evidence>
<dbReference type="AlphaFoldDB" id="A0A4Y9F8E1"/>
<accession>A0A4Y9F8E1</accession>
<proteinExistence type="predicted"/>
<comment type="caution">
    <text evidence="1">The sequence shown here is derived from an EMBL/GenBank/DDBJ whole genome shotgun (WGS) entry which is preliminary data.</text>
</comment>
<name>A0A4Y9F8E1_9DEIN</name>
<gene>
    <name evidence="1" type="ORF">E0687_12520</name>
</gene>
<reference evidence="1 2" key="1">
    <citation type="submission" date="2019-03" db="EMBL/GenBank/DDBJ databases">
        <title>Thermus tengchongensis species for the arsenic transformation mechanism.</title>
        <authorList>
            <person name="Yuan G.C."/>
        </authorList>
    </citation>
    <scope>NUCLEOTIDE SEQUENCE [LARGE SCALE GENOMIC DNA]</scope>
    <source>
        <strain evidence="1 2">15W</strain>
    </source>
</reference>
<organism evidence="1 2">
    <name type="scientific">Thermus tengchongensis</name>
    <dbReference type="NCBI Taxonomy" id="1214928"/>
    <lineage>
        <taxon>Bacteria</taxon>
        <taxon>Thermotogati</taxon>
        <taxon>Deinococcota</taxon>
        <taxon>Deinococci</taxon>
        <taxon>Thermales</taxon>
        <taxon>Thermaceae</taxon>
        <taxon>Thermus</taxon>
    </lineage>
</organism>
<evidence type="ECO:0000313" key="1">
    <source>
        <dbReference type="EMBL" id="TFU25082.1"/>
    </source>
</evidence>
<dbReference type="Proteomes" id="UP000297668">
    <property type="component" value="Unassembled WGS sequence"/>
</dbReference>
<protein>
    <recommendedName>
        <fullName evidence="3">Phosphoenolpyruvate synthase</fullName>
    </recommendedName>
</protein>
<evidence type="ECO:0000313" key="2">
    <source>
        <dbReference type="Proteomes" id="UP000297668"/>
    </source>
</evidence>